<dbReference type="InterPro" id="IPR024156">
    <property type="entry name" value="Small_GTPase_ARF"/>
</dbReference>
<dbReference type="Proteomes" id="UP001642409">
    <property type="component" value="Unassembled WGS sequence"/>
</dbReference>
<dbReference type="Pfam" id="PF00025">
    <property type="entry name" value="Arf"/>
    <property type="match status" value="1"/>
</dbReference>
<sequence>MQQIFLWQENMTQAKAPLSKQSPQNYPRCRISNQIVIFLIQQSIQLTCFSVFSKKYSDQYKIFCNDITGLIFVLDSSCIDDDVKYYLDLFMEQQEVRNSKILILANKCDLENAMTKDEIYEKLNLESYKGQLLLQICSAVTKQGIKEGIKWLKG</sequence>
<keyword evidence="2" id="KW-0342">GTP-binding</keyword>
<organism evidence="3 4">
    <name type="scientific">Hexamita inflata</name>
    <dbReference type="NCBI Taxonomy" id="28002"/>
    <lineage>
        <taxon>Eukaryota</taxon>
        <taxon>Metamonada</taxon>
        <taxon>Diplomonadida</taxon>
        <taxon>Hexamitidae</taxon>
        <taxon>Hexamitinae</taxon>
        <taxon>Hexamita</taxon>
    </lineage>
</organism>
<dbReference type="Gene3D" id="3.40.50.300">
    <property type="entry name" value="P-loop containing nucleotide triphosphate hydrolases"/>
    <property type="match status" value="1"/>
</dbReference>
<proteinExistence type="predicted"/>
<dbReference type="InterPro" id="IPR006689">
    <property type="entry name" value="Small_GTPase_ARF/SAR"/>
</dbReference>
<name>A0ABP1ITD4_9EUKA</name>
<accession>A0ABP1ITD4</accession>
<dbReference type="SUPFAM" id="SSF52540">
    <property type="entry name" value="P-loop containing nucleoside triphosphate hydrolases"/>
    <property type="match status" value="1"/>
</dbReference>
<evidence type="ECO:0000256" key="1">
    <source>
        <dbReference type="ARBA" id="ARBA00022741"/>
    </source>
</evidence>
<dbReference type="EMBL" id="CAXDID020000092">
    <property type="protein sequence ID" value="CAL6023132.1"/>
    <property type="molecule type" value="Genomic_DNA"/>
</dbReference>
<dbReference type="InterPro" id="IPR027417">
    <property type="entry name" value="P-loop_NTPase"/>
</dbReference>
<dbReference type="PANTHER" id="PTHR11711">
    <property type="entry name" value="ADP RIBOSYLATION FACTOR-RELATED"/>
    <property type="match status" value="1"/>
</dbReference>
<keyword evidence="4" id="KW-1185">Reference proteome</keyword>
<evidence type="ECO:0000313" key="4">
    <source>
        <dbReference type="Proteomes" id="UP001642409"/>
    </source>
</evidence>
<evidence type="ECO:0000313" key="3">
    <source>
        <dbReference type="EMBL" id="CAL6023132.1"/>
    </source>
</evidence>
<gene>
    <name evidence="3" type="ORF">HINF_LOCUS28985</name>
</gene>
<evidence type="ECO:0000256" key="2">
    <source>
        <dbReference type="ARBA" id="ARBA00023134"/>
    </source>
</evidence>
<comment type="caution">
    <text evidence="3">The sequence shown here is derived from an EMBL/GenBank/DDBJ whole genome shotgun (WGS) entry which is preliminary data.</text>
</comment>
<reference evidence="3 4" key="1">
    <citation type="submission" date="2024-07" db="EMBL/GenBank/DDBJ databases">
        <authorList>
            <person name="Akdeniz Z."/>
        </authorList>
    </citation>
    <scope>NUCLEOTIDE SEQUENCE [LARGE SCALE GENOMIC DNA]</scope>
</reference>
<keyword evidence="1" id="KW-0547">Nucleotide-binding</keyword>
<protein>
    <submittedName>
        <fullName evidence="3">ADP-ribosylation_factor like protein 2a</fullName>
    </submittedName>
</protein>